<reference evidence="4" key="1">
    <citation type="journal article" date="2019" name="Int. J. Syst. Evol. Microbiol.">
        <title>The Global Catalogue of Microorganisms (GCM) 10K type strain sequencing project: providing services to taxonomists for standard genome sequencing and annotation.</title>
        <authorList>
            <consortium name="The Broad Institute Genomics Platform"/>
            <consortium name="The Broad Institute Genome Sequencing Center for Infectious Disease"/>
            <person name="Wu L."/>
            <person name="Ma J."/>
        </authorList>
    </citation>
    <scope>NUCLEOTIDE SEQUENCE [LARGE SCALE GENOMIC DNA]</scope>
    <source>
        <strain evidence="4">CGMCC 4.5798</strain>
    </source>
</reference>
<dbReference type="EMBL" id="JBHSMZ010000006">
    <property type="protein sequence ID" value="MFC5548769.1"/>
    <property type="molecule type" value="Genomic_DNA"/>
</dbReference>
<comment type="subcellular location">
    <subcellularLocation>
        <location evidence="1">Cell outer membrane</location>
    </subcellularLocation>
</comment>
<evidence type="ECO:0000256" key="1">
    <source>
        <dbReference type="ARBA" id="ARBA00004442"/>
    </source>
</evidence>
<sequence length="283" mass="30785">MRVRKALPVIPFVLGTIVCAAAQAQSDPPETQFTVGVKLWHAGWLSYIPANYSGMTANGTPAIGDSVNATEGTEHTDFLPSLQIRRGKFFASFSHGSFSSDFRVSTSPIILPTGQTLITSRSDHFSRRESDLNLGYNVTPELSLVVGYKDATETRDTILGVAPQSMPLVKTTAKGFLFGAAANFAVVDKLRFYAQAAYGPARLKLRFADPGLGSFSTNGRYLIGELGLNYPVYIRPNGFGIATASVGYRTQTIKTNSYASIFQESRELRDVRDGVILSINYTM</sequence>
<feature type="signal peptide" evidence="2">
    <location>
        <begin position="1"/>
        <end position="24"/>
    </location>
</feature>
<protein>
    <recommendedName>
        <fullName evidence="5">Outer membrane protein beta-barrel domain-containing protein</fullName>
    </recommendedName>
</protein>
<organism evidence="3 4">
    <name type="scientific">Massilia aerilata</name>
    <dbReference type="NCBI Taxonomy" id="453817"/>
    <lineage>
        <taxon>Bacteria</taxon>
        <taxon>Pseudomonadati</taxon>
        <taxon>Pseudomonadota</taxon>
        <taxon>Betaproteobacteria</taxon>
        <taxon>Burkholderiales</taxon>
        <taxon>Oxalobacteraceae</taxon>
        <taxon>Telluria group</taxon>
        <taxon>Massilia</taxon>
    </lineage>
</organism>
<feature type="chain" id="PRO_5047225632" description="Outer membrane protein beta-barrel domain-containing protein" evidence="2">
    <location>
        <begin position="25"/>
        <end position="283"/>
    </location>
</feature>
<dbReference type="RefSeq" id="WP_379769926.1">
    <property type="nucleotide sequence ID" value="NZ_JBHSMZ010000006.1"/>
</dbReference>
<dbReference type="SUPFAM" id="SSF56925">
    <property type="entry name" value="OMPA-like"/>
    <property type="match status" value="1"/>
</dbReference>
<keyword evidence="4" id="KW-1185">Reference proteome</keyword>
<dbReference type="InterPro" id="IPR011250">
    <property type="entry name" value="OMP/PagP_B-barrel"/>
</dbReference>
<accession>A0ABW0RX49</accession>
<dbReference type="Proteomes" id="UP001596086">
    <property type="component" value="Unassembled WGS sequence"/>
</dbReference>
<comment type="caution">
    <text evidence="3">The sequence shown here is derived from an EMBL/GenBank/DDBJ whole genome shotgun (WGS) entry which is preliminary data.</text>
</comment>
<evidence type="ECO:0000313" key="4">
    <source>
        <dbReference type="Proteomes" id="UP001596086"/>
    </source>
</evidence>
<keyword evidence="2" id="KW-0732">Signal</keyword>
<proteinExistence type="predicted"/>
<evidence type="ECO:0000256" key="2">
    <source>
        <dbReference type="SAM" id="SignalP"/>
    </source>
</evidence>
<evidence type="ECO:0008006" key="5">
    <source>
        <dbReference type="Google" id="ProtNLM"/>
    </source>
</evidence>
<evidence type="ECO:0000313" key="3">
    <source>
        <dbReference type="EMBL" id="MFC5548769.1"/>
    </source>
</evidence>
<name>A0ABW0RX49_9BURK</name>
<gene>
    <name evidence="3" type="ORF">ACFPO9_09610</name>
</gene>